<evidence type="ECO:0000256" key="5">
    <source>
        <dbReference type="ARBA" id="ARBA00023284"/>
    </source>
</evidence>
<dbReference type="Pfam" id="PF00462">
    <property type="entry name" value="Glutaredoxin"/>
    <property type="match status" value="1"/>
</dbReference>
<evidence type="ECO:0000313" key="9">
    <source>
        <dbReference type="EMBL" id="OWF38603.1"/>
    </source>
</evidence>
<dbReference type="PROSITE" id="PS51354">
    <property type="entry name" value="GLUTAREDOXIN_2"/>
    <property type="match status" value="1"/>
</dbReference>
<evidence type="ECO:0000256" key="7">
    <source>
        <dbReference type="ARBA" id="ARBA00076083"/>
    </source>
</evidence>
<dbReference type="EMBL" id="NEDP02005560">
    <property type="protein sequence ID" value="OWF38603.1"/>
    <property type="molecule type" value="Genomic_DNA"/>
</dbReference>
<dbReference type="Gene3D" id="3.40.30.10">
    <property type="entry name" value="Glutaredoxin"/>
    <property type="match status" value="1"/>
</dbReference>
<dbReference type="OrthoDB" id="415696at2759"/>
<protein>
    <recommendedName>
        <fullName evidence="6">Glutaredoxin-related protein 5, mitochondrial</fullName>
    </recommendedName>
    <alternativeName>
        <fullName evidence="7">Monothiol glutaredoxin-5</fullName>
    </alternativeName>
</protein>
<sequence>MSALLRRLVVPTNKLTYSRLLVAHYSAKTGSKEFIEAVVKDKPVVVFMKGTPAIPRCGFSNAVVQILHAHGVQHYDAHNVLADEDMRQGVKDYTEWPTIPQVFFGGEFIGGCDILFEMHKSGELVKELKKVGIESMLVHNDTEEGDTKES</sequence>
<evidence type="ECO:0000256" key="6">
    <source>
        <dbReference type="ARBA" id="ARBA00067456"/>
    </source>
</evidence>
<gene>
    <name evidence="9" type="ORF">KP79_PYT09925</name>
</gene>
<dbReference type="STRING" id="6573.A0A210PQ44"/>
<keyword evidence="10" id="KW-1185">Reference proteome</keyword>
<dbReference type="PANTHER" id="PTHR10293">
    <property type="entry name" value="GLUTAREDOXIN FAMILY MEMBER"/>
    <property type="match status" value="1"/>
</dbReference>
<evidence type="ECO:0000256" key="1">
    <source>
        <dbReference type="ARBA" id="ARBA00022714"/>
    </source>
</evidence>
<organism evidence="9 10">
    <name type="scientific">Mizuhopecten yessoensis</name>
    <name type="common">Japanese scallop</name>
    <name type="synonym">Patinopecten yessoensis</name>
    <dbReference type="NCBI Taxonomy" id="6573"/>
    <lineage>
        <taxon>Eukaryota</taxon>
        <taxon>Metazoa</taxon>
        <taxon>Spiralia</taxon>
        <taxon>Lophotrochozoa</taxon>
        <taxon>Mollusca</taxon>
        <taxon>Bivalvia</taxon>
        <taxon>Autobranchia</taxon>
        <taxon>Pteriomorphia</taxon>
        <taxon>Pectinida</taxon>
        <taxon>Pectinoidea</taxon>
        <taxon>Pectinidae</taxon>
        <taxon>Mizuhopecten</taxon>
    </lineage>
</organism>
<dbReference type="NCBIfam" id="TIGR00365">
    <property type="entry name" value="Grx4 family monothiol glutaredoxin"/>
    <property type="match status" value="1"/>
</dbReference>
<keyword evidence="2" id="KW-0479">Metal-binding</keyword>
<evidence type="ECO:0000313" key="10">
    <source>
        <dbReference type="Proteomes" id="UP000242188"/>
    </source>
</evidence>
<dbReference type="GO" id="GO:0005759">
    <property type="term" value="C:mitochondrial matrix"/>
    <property type="evidence" value="ECO:0007669"/>
    <property type="project" value="TreeGrafter"/>
</dbReference>
<feature type="domain" description="Glutaredoxin" evidence="8">
    <location>
        <begin position="44"/>
        <end position="109"/>
    </location>
</feature>
<dbReference type="PANTHER" id="PTHR10293:SF16">
    <property type="entry name" value="GLUTAREDOXIN-RELATED PROTEIN 5, MITOCHONDRIAL"/>
    <property type="match status" value="1"/>
</dbReference>
<dbReference type="GO" id="GO:0046872">
    <property type="term" value="F:metal ion binding"/>
    <property type="evidence" value="ECO:0007669"/>
    <property type="project" value="UniProtKB-KW"/>
</dbReference>
<dbReference type="InterPro" id="IPR004480">
    <property type="entry name" value="Monothiol_GRX-rel"/>
</dbReference>
<proteinExistence type="predicted"/>
<dbReference type="GO" id="GO:0051537">
    <property type="term" value="F:2 iron, 2 sulfur cluster binding"/>
    <property type="evidence" value="ECO:0007669"/>
    <property type="project" value="UniProtKB-KW"/>
</dbReference>
<reference evidence="9 10" key="1">
    <citation type="journal article" date="2017" name="Nat. Ecol. Evol.">
        <title>Scallop genome provides insights into evolution of bilaterian karyotype and development.</title>
        <authorList>
            <person name="Wang S."/>
            <person name="Zhang J."/>
            <person name="Jiao W."/>
            <person name="Li J."/>
            <person name="Xun X."/>
            <person name="Sun Y."/>
            <person name="Guo X."/>
            <person name="Huan P."/>
            <person name="Dong B."/>
            <person name="Zhang L."/>
            <person name="Hu X."/>
            <person name="Sun X."/>
            <person name="Wang J."/>
            <person name="Zhao C."/>
            <person name="Wang Y."/>
            <person name="Wang D."/>
            <person name="Huang X."/>
            <person name="Wang R."/>
            <person name="Lv J."/>
            <person name="Li Y."/>
            <person name="Zhang Z."/>
            <person name="Liu B."/>
            <person name="Lu W."/>
            <person name="Hui Y."/>
            <person name="Liang J."/>
            <person name="Zhou Z."/>
            <person name="Hou R."/>
            <person name="Li X."/>
            <person name="Liu Y."/>
            <person name="Li H."/>
            <person name="Ning X."/>
            <person name="Lin Y."/>
            <person name="Zhao L."/>
            <person name="Xing Q."/>
            <person name="Dou J."/>
            <person name="Li Y."/>
            <person name="Mao J."/>
            <person name="Guo H."/>
            <person name="Dou H."/>
            <person name="Li T."/>
            <person name="Mu C."/>
            <person name="Jiang W."/>
            <person name="Fu Q."/>
            <person name="Fu X."/>
            <person name="Miao Y."/>
            <person name="Liu J."/>
            <person name="Yu Q."/>
            <person name="Li R."/>
            <person name="Liao H."/>
            <person name="Li X."/>
            <person name="Kong Y."/>
            <person name="Jiang Z."/>
            <person name="Chourrout D."/>
            <person name="Li R."/>
            <person name="Bao Z."/>
        </authorList>
    </citation>
    <scope>NUCLEOTIDE SEQUENCE [LARGE SCALE GENOMIC DNA]</scope>
    <source>
        <strain evidence="9 10">PY_sf001</strain>
    </source>
</reference>
<evidence type="ECO:0000256" key="2">
    <source>
        <dbReference type="ARBA" id="ARBA00022723"/>
    </source>
</evidence>
<dbReference type="SUPFAM" id="SSF52833">
    <property type="entry name" value="Thioredoxin-like"/>
    <property type="match status" value="1"/>
</dbReference>
<keyword evidence="3" id="KW-0408">Iron</keyword>
<dbReference type="InterPro" id="IPR036249">
    <property type="entry name" value="Thioredoxin-like_sf"/>
</dbReference>
<evidence type="ECO:0000259" key="8">
    <source>
        <dbReference type="Pfam" id="PF00462"/>
    </source>
</evidence>
<keyword evidence="5" id="KW-0676">Redox-active center</keyword>
<dbReference type="InterPro" id="IPR033658">
    <property type="entry name" value="GRX_PICOT-like"/>
</dbReference>
<dbReference type="Proteomes" id="UP000242188">
    <property type="component" value="Unassembled WGS sequence"/>
</dbReference>
<name>A0A210PQ44_MIZYE</name>
<dbReference type="CDD" id="cd03028">
    <property type="entry name" value="GRX_PICOT_like"/>
    <property type="match status" value="1"/>
</dbReference>
<dbReference type="FunFam" id="3.40.30.10:FF:000005">
    <property type="entry name" value="Glutaredoxin 5"/>
    <property type="match status" value="1"/>
</dbReference>
<dbReference type="AlphaFoldDB" id="A0A210PQ44"/>
<keyword evidence="1" id="KW-0001">2Fe-2S</keyword>
<evidence type="ECO:0000256" key="3">
    <source>
        <dbReference type="ARBA" id="ARBA00023004"/>
    </source>
</evidence>
<accession>A0A210PQ44</accession>
<evidence type="ECO:0000256" key="4">
    <source>
        <dbReference type="ARBA" id="ARBA00023014"/>
    </source>
</evidence>
<keyword evidence="4" id="KW-0411">Iron-sulfur</keyword>
<comment type="caution">
    <text evidence="9">The sequence shown here is derived from an EMBL/GenBank/DDBJ whole genome shotgun (WGS) entry which is preliminary data.</text>
</comment>
<dbReference type="InterPro" id="IPR002109">
    <property type="entry name" value="Glutaredoxin"/>
</dbReference>